<dbReference type="GO" id="GO:0015421">
    <property type="term" value="F:ABC-type oligopeptide transporter activity"/>
    <property type="evidence" value="ECO:0007669"/>
    <property type="project" value="TreeGrafter"/>
</dbReference>
<accession>A0A948TH74</accession>
<name>A0A948TH74_9GAMM</name>
<dbReference type="InterPro" id="IPR017871">
    <property type="entry name" value="ABC_transporter-like_CS"/>
</dbReference>
<dbReference type="Gene3D" id="1.20.1560.10">
    <property type="entry name" value="ABC transporter type 1, transmembrane domain"/>
    <property type="match status" value="1"/>
</dbReference>
<dbReference type="InterPro" id="IPR011527">
    <property type="entry name" value="ABC1_TM_dom"/>
</dbReference>
<dbReference type="EMBL" id="JAHLFE010000143">
    <property type="protein sequence ID" value="MBU3844613.1"/>
    <property type="molecule type" value="Genomic_DNA"/>
</dbReference>
<dbReference type="SMART" id="SM00382">
    <property type="entry name" value="AAA"/>
    <property type="match status" value="1"/>
</dbReference>
<keyword evidence="2 7" id="KW-0812">Transmembrane</keyword>
<dbReference type="InterPro" id="IPR039421">
    <property type="entry name" value="Type_1_exporter"/>
</dbReference>
<feature type="transmembrane region" description="Helical" evidence="7">
    <location>
        <begin position="185"/>
        <end position="206"/>
    </location>
</feature>
<dbReference type="GO" id="GO:0005886">
    <property type="term" value="C:plasma membrane"/>
    <property type="evidence" value="ECO:0007669"/>
    <property type="project" value="UniProtKB-SubCell"/>
</dbReference>
<dbReference type="InterPro" id="IPR027417">
    <property type="entry name" value="P-loop_NTPase"/>
</dbReference>
<evidence type="ECO:0000256" key="2">
    <source>
        <dbReference type="ARBA" id="ARBA00022692"/>
    </source>
</evidence>
<evidence type="ECO:0000256" key="4">
    <source>
        <dbReference type="ARBA" id="ARBA00022840"/>
    </source>
</evidence>
<organism evidence="10 11">
    <name type="scientific">Candidatus Anaerobiospirillum pullicola</name>
    <dbReference type="NCBI Taxonomy" id="2838451"/>
    <lineage>
        <taxon>Bacteria</taxon>
        <taxon>Pseudomonadati</taxon>
        <taxon>Pseudomonadota</taxon>
        <taxon>Gammaproteobacteria</taxon>
        <taxon>Aeromonadales</taxon>
        <taxon>Succinivibrionaceae</taxon>
        <taxon>Anaerobiospirillum</taxon>
    </lineage>
</organism>
<reference evidence="10" key="1">
    <citation type="journal article" date="2021" name="PeerJ">
        <title>Extensive microbial diversity within the chicken gut microbiome revealed by metagenomics and culture.</title>
        <authorList>
            <person name="Gilroy R."/>
            <person name="Ravi A."/>
            <person name="Getino M."/>
            <person name="Pursley I."/>
            <person name="Horton D.L."/>
            <person name="Alikhan N.F."/>
            <person name="Baker D."/>
            <person name="Gharbi K."/>
            <person name="Hall N."/>
            <person name="Watson M."/>
            <person name="Adriaenssens E.M."/>
            <person name="Foster-Nyarko E."/>
            <person name="Jarju S."/>
            <person name="Secka A."/>
            <person name="Antonio M."/>
            <person name="Oren A."/>
            <person name="Chaudhuri R.R."/>
            <person name="La Ragione R."/>
            <person name="Hildebrand F."/>
            <person name="Pallen M.J."/>
        </authorList>
    </citation>
    <scope>NUCLEOTIDE SEQUENCE</scope>
    <source>
        <strain evidence="10">378</strain>
    </source>
</reference>
<dbReference type="AlphaFoldDB" id="A0A948TH74"/>
<dbReference type="PROSITE" id="PS00211">
    <property type="entry name" value="ABC_TRANSPORTER_1"/>
    <property type="match status" value="1"/>
</dbReference>
<dbReference type="SUPFAM" id="SSF90123">
    <property type="entry name" value="ABC transporter transmembrane region"/>
    <property type="match status" value="1"/>
</dbReference>
<dbReference type="FunFam" id="1.20.1560.10:FF:000070">
    <property type="entry name" value="Multidrug ABC transporter ATP-binding protein"/>
    <property type="match status" value="1"/>
</dbReference>
<dbReference type="PROSITE" id="PS50893">
    <property type="entry name" value="ABC_TRANSPORTER_2"/>
    <property type="match status" value="1"/>
</dbReference>
<gene>
    <name evidence="10" type="ORF">H9847_07080</name>
</gene>
<comment type="subcellular location">
    <subcellularLocation>
        <location evidence="1">Cell membrane</location>
        <topology evidence="1">Multi-pass membrane protein</topology>
    </subcellularLocation>
</comment>
<dbReference type="InterPro" id="IPR036640">
    <property type="entry name" value="ABC1_TM_sf"/>
</dbReference>
<comment type="caution">
    <text evidence="10">The sequence shown here is derived from an EMBL/GenBank/DDBJ whole genome shotgun (WGS) entry which is preliminary data.</text>
</comment>
<dbReference type="FunFam" id="3.40.50.300:FF:000218">
    <property type="entry name" value="Multidrug ABC transporter ATP-binding protein"/>
    <property type="match status" value="1"/>
</dbReference>
<proteinExistence type="predicted"/>
<dbReference type="PANTHER" id="PTHR43394">
    <property type="entry name" value="ATP-DEPENDENT PERMEASE MDL1, MITOCHONDRIAL"/>
    <property type="match status" value="1"/>
</dbReference>
<feature type="domain" description="ABC transporter" evidence="8">
    <location>
        <begin position="366"/>
        <end position="605"/>
    </location>
</feature>
<feature type="transmembrane region" description="Helical" evidence="7">
    <location>
        <begin position="267"/>
        <end position="293"/>
    </location>
</feature>
<evidence type="ECO:0000259" key="9">
    <source>
        <dbReference type="PROSITE" id="PS50929"/>
    </source>
</evidence>
<feature type="domain" description="ABC transmembrane type-1" evidence="9">
    <location>
        <begin position="43"/>
        <end position="330"/>
    </location>
</feature>
<keyword evidence="5 7" id="KW-1133">Transmembrane helix</keyword>
<evidence type="ECO:0000256" key="7">
    <source>
        <dbReference type="SAM" id="Phobius"/>
    </source>
</evidence>
<evidence type="ECO:0000256" key="6">
    <source>
        <dbReference type="ARBA" id="ARBA00023136"/>
    </source>
</evidence>
<evidence type="ECO:0000313" key="10">
    <source>
        <dbReference type="EMBL" id="MBU3844613.1"/>
    </source>
</evidence>
<sequence length="613" mass="68414">MERFWRFFERLVPPFPKDIKGEPPQGLIRFIIFYTQGLWPFLAILAFLTSLMAAGEALFFICLGLLVDWTQATPATLFIELHGRELVVMVLMAGLILPLATILHSLLLHQTVSSNYPMQIRWQVHRYLLGQSLSFFSEEFAGRIANKVMQTAMAVRTSVLKLLDVLVHLCVYLATMVWMLGDADLYLAIPLCVWLVLYTWAIFIFIPRLRRMAQRQADTRSTMVGRIVDSYANIATVKLFGGKGRESKYAQDAMSAYIKAEYNALRILTLFDVSVQLMNYALLIATTTLALYLWASHDITPGSIAIAVAVSIRVINMSRWMMWEVGAIFENIGTVYDGINTIAKPHTISDPEKPHTLPSKQVKGLISFEHVSFSYRQGKEVIHDLSFTIHPGEKIGLVGPSGAGKSTLISLLLRFYDVDQGVITLDGHNIKDLRQDDLHDAFALVAQEPSLLHRTIGENISYGCSVYSEEDLERAAMLTDSLDFIKSLADFQGASGFDAMVGDRGVKLSGGQRQRIALARVVMRDAPILILDEATSALDSESEHVIQENLGKIIAGRTVIAIAHRLSTLLMMDRIIVMDHGTIVEVGTHEELLSHNGLYARLWQQQVGGFLGS</sequence>
<keyword evidence="6 7" id="KW-0472">Membrane</keyword>
<evidence type="ECO:0000256" key="5">
    <source>
        <dbReference type="ARBA" id="ARBA00022989"/>
    </source>
</evidence>
<protein>
    <submittedName>
        <fullName evidence="10">ABC transporter ATP-binding protein/permease</fullName>
    </submittedName>
</protein>
<feature type="transmembrane region" description="Helical" evidence="7">
    <location>
        <begin position="86"/>
        <end position="108"/>
    </location>
</feature>
<dbReference type="GO" id="GO:0005524">
    <property type="term" value="F:ATP binding"/>
    <property type="evidence" value="ECO:0007669"/>
    <property type="project" value="UniProtKB-KW"/>
</dbReference>
<dbReference type="Gene3D" id="3.40.50.300">
    <property type="entry name" value="P-loop containing nucleotide triphosphate hydrolases"/>
    <property type="match status" value="1"/>
</dbReference>
<keyword evidence="3" id="KW-0547">Nucleotide-binding</keyword>
<dbReference type="PROSITE" id="PS50929">
    <property type="entry name" value="ABC_TM1F"/>
    <property type="match status" value="1"/>
</dbReference>
<keyword evidence="4 10" id="KW-0067">ATP-binding</keyword>
<feature type="transmembrane region" description="Helical" evidence="7">
    <location>
        <begin position="159"/>
        <end position="179"/>
    </location>
</feature>
<dbReference type="SUPFAM" id="SSF52540">
    <property type="entry name" value="P-loop containing nucleoside triphosphate hydrolases"/>
    <property type="match status" value="1"/>
</dbReference>
<evidence type="ECO:0000313" key="11">
    <source>
        <dbReference type="Proteomes" id="UP000733611"/>
    </source>
</evidence>
<dbReference type="Pfam" id="PF00664">
    <property type="entry name" value="ABC_membrane"/>
    <property type="match status" value="1"/>
</dbReference>
<reference evidence="10" key="2">
    <citation type="submission" date="2021-04" db="EMBL/GenBank/DDBJ databases">
        <authorList>
            <person name="Gilroy R."/>
        </authorList>
    </citation>
    <scope>NUCLEOTIDE SEQUENCE</scope>
    <source>
        <strain evidence="10">378</strain>
    </source>
</reference>
<dbReference type="PANTHER" id="PTHR43394:SF1">
    <property type="entry name" value="ATP-BINDING CASSETTE SUB-FAMILY B MEMBER 10, MITOCHONDRIAL"/>
    <property type="match status" value="1"/>
</dbReference>
<dbReference type="Pfam" id="PF00005">
    <property type="entry name" value="ABC_tran"/>
    <property type="match status" value="1"/>
</dbReference>
<feature type="transmembrane region" description="Helical" evidence="7">
    <location>
        <begin position="38"/>
        <end position="66"/>
    </location>
</feature>
<dbReference type="GO" id="GO:0016887">
    <property type="term" value="F:ATP hydrolysis activity"/>
    <property type="evidence" value="ECO:0007669"/>
    <property type="project" value="InterPro"/>
</dbReference>
<evidence type="ECO:0000256" key="3">
    <source>
        <dbReference type="ARBA" id="ARBA00022741"/>
    </source>
</evidence>
<dbReference type="InterPro" id="IPR003439">
    <property type="entry name" value="ABC_transporter-like_ATP-bd"/>
</dbReference>
<dbReference type="Proteomes" id="UP000733611">
    <property type="component" value="Unassembled WGS sequence"/>
</dbReference>
<evidence type="ECO:0000256" key="1">
    <source>
        <dbReference type="ARBA" id="ARBA00004651"/>
    </source>
</evidence>
<dbReference type="InterPro" id="IPR003593">
    <property type="entry name" value="AAA+_ATPase"/>
</dbReference>
<evidence type="ECO:0000259" key="8">
    <source>
        <dbReference type="PROSITE" id="PS50893"/>
    </source>
</evidence>